<feature type="transmembrane region" description="Helical" evidence="1">
    <location>
        <begin position="65"/>
        <end position="82"/>
    </location>
</feature>
<name>A0A7M1B718_9BACT</name>
<sequence>MFDTDLLIALGFMALLFLRHVAILKKPNKINYAPLVIAIGVLASLIHLIIHPNPSDIVLLMRESLMPLVVAMILYIVMNILNQTKESYSAKLHEEFTQALSREVSELKKFILDLESRMTEYSQEDRKTQLEIQEKFKTDVKALEAIQANQMEFAKKFDTIGEWHESVNKSFAYFSEVQLPELDNVVHKHIDILRVAEQDHYNKLTQLLEKVGESRYDIAEEIENLKSSLESMKTLSDTIAKTIVDKTLSKLSALMQEFESKMLTLKLHAEGVETSLYEDESTLTNIRTQSEMIMKQIVLSAQGMEEFQEYNNIVTKTQNSLREIVQEIENIKTDYIKSQAQLGEIVHDFQRERAKEAEGEMVFIKKLQDIEEKLEALGEHYKTSTADMTEHVQLLAKKAQLQKGYGE</sequence>
<keyword evidence="1" id="KW-0472">Membrane</keyword>
<gene>
    <name evidence="2" type="ORF">FM071_04275</name>
</gene>
<feature type="transmembrane region" description="Helical" evidence="1">
    <location>
        <begin position="6"/>
        <end position="24"/>
    </location>
</feature>
<organism evidence="2 3">
    <name type="scientific">Sulfurimonas paralvinellae</name>
    <dbReference type="NCBI Taxonomy" id="317658"/>
    <lineage>
        <taxon>Bacteria</taxon>
        <taxon>Pseudomonadati</taxon>
        <taxon>Campylobacterota</taxon>
        <taxon>Epsilonproteobacteria</taxon>
        <taxon>Campylobacterales</taxon>
        <taxon>Sulfurimonadaceae</taxon>
        <taxon>Sulfurimonas</taxon>
    </lineage>
</organism>
<dbReference type="EMBL" id="CP041406">
    <property type="protein sequence ID" value="QOP45539.1"/>
    <property type="molecule type" value="Genomic_DNA"/>
</dbReference>
<dbReference type="AlphaFoldDB" id="A0A7M1B718"/>
<keyword evidence="1" id="KW-1133">Transmembrane helix</keyword>
<evidence type="ECO:0000313" key="3">
    <source>
        <dbReference type="Proteomes" id="UP000593580"/>
    </source>
</evidence>
<keyword evidence="3" id="KW-1185">Reference proteome</keyword>
<dbReference type="RefSeq" id="WP_193111782.1">
    <property type="nucleotide sequence ID" value="NZ_CP041406.1"/>
</dbReference>
<proteinExistence type="predicted"/>
<evidence type="ECO:0000313" key="2">
    <source>
        <dbReference type="EMBL" id="QOP45539.1"/>
    </source>
</evidence>
<evidence type="ECO:0000256" key="1">
    <source>
        <dbReference type="SAM" id="Phobius"/>
    </source>
</evidence>
<feature type="transmembrane region" description="Helical" evidence="1">
    <location>
        <begin position="31"/>
        <end position="50"/>
    </location>
</feature>
<protein>
    <submittedName>
        <fullName evidence="2">Uncharacterized protein</fullName>
    </submittedName>
</protein>
<dbReference type="KEGG" id="spal:FM071_04275"/>
<keyword evidence="1" id="KW-0812">Transmembrane</keyword>
<reference evidence="2 3" key="1">
    <citation type="submission" date="2019-07" db="EMBL/GenBank/DDBJ databases">
        <title>Sulfurimonas paralvinellae sp. nov., a novel mesophilic, hydrogen- and sulfur-oxidizing chemolithoautotroph within the Epsilonproteo- bacteria isolated from a deep-sea hydrothermal vent polychaete nest, reclassification of Thiomicrospira denitrificans as Sulfurimonas denitrificans comb. nov. and emended description of the genus Sulfurimonas.</title>
        <authorList>
            <person name="Wang S."/>
            <person name="Jiang L."/>
            <person name="Shao Z."/>
        </authorList>
    </citation>
    <scope>NUCLEOTIDE SEQUENCE [LARGE SCALE GENOMIC DNA]</scope>
    <source>
        <strain evidence="2 3">GO25</strain>
    </source>
</reference>
<accession>A0A7M1B718</accession>
<dbReference type="Proteomes" id="UP000593580">
    <property type="component" value="Chromosome"/>
</dbReference>